<feature type="chain" id="PRO_5045078609" evidence="1">
    <location>
        <begin position="42"/>
        <end position="283"/>
    </location>
</feature>
<comment type="caution">
    <text evidence="2">The sequence shown here is derived from an EMBL/GenBank/DDBJ whole genome shotgun (WGS) entry which is preliminary data.</text>
</comment>
<dbReference type="Pfam" id="PF11932">
    <property type="entry name" value="DUF3450"/>
    <property type="match status" value="1"/>
</dbReference>
<gene>
    <name evidence="2" type="ORF">GCM10007414_36720</name>
</gene>
<name>A0ABQ1I5Y5_9ALTE</name>
<accession>A0ABQ1I5Y5</accession>
<reference evidence="3" key="1">
    <citation type="journal article" date="2019" name="Int. J. Syst. Evol. Microbiol.">
        <title>The Global Catalogue of Microorganisms (GCM) 10K type strain sequencing project: providing services to taxonomists for standard genome sequencing and annotation.</title>
        <authorList>
            <consortium name="The Broad Institute Genomics Platform"/>
            <consortium name="The Broad Institute Genome Sequencing Center for Infectious Disease"/>
            <person name="Wu L."/>
            <person name="Ma J."/>
        </authorList>
    </citation>
    <scope>NUCLEOTIDE SEQUENCE [LARGE SCALE GENOMIC DNA]</scope>
    <source>
        <strain evidence="3">CGMCC 1.10131</strain>
    </source>
</reference>
<keyword evidence="3" id="KW-1185">Reference proteome</keyword>
<evidence type="ECO:0000256" key="1">
    <source>
        <dbReference type="SAM" id="SignalP"/>
    </source>
</evidence>
<evidence type="ECO:0000313" key="2">
    <source>
        <dbReference type="EMBL" id="GGB19975.1"/>
    </source>
</evidence>
<dbReference type="Proteomes" id="UP000651977">
    <property type="component" value="Unassembled WGS sequence"/>
</dbReference>
<keyword evidence="1" id="KW-0732">Signal</keyword>
<sequence length="283" mass="31879">MLGLQLSPLCKYIYGNTMKIFKFLQHLAAVSSLLLSSSLLASGLDNSLATTIKTHQNNKHNQQQIDKLDEQSQVAMLSYQQNQQQADLLEAYNKQLALMVNSQQQELADLALQLDSLAATEQAALPLLVDMLQALSQFIEHDLPFLAKERARRINRLHANLQRADVSLAEKYRQVLEAYQIEIEYGRTIEAYQAQLPAAQLPFVETSNAGESLQLNFFRLGRSALYCQTLDTKYSALWDAQAQRWQALDASYNQSLRSAMQVAWQQAIPQLLTLPVNPAVEAQ</sequence>
<feature type="signal peptide" evidence="1">
    <location>
        <begin position="1"/>
        <end position="41"/>
    </location>
</feature>
<protein>
    <submittedName>
        <fullName evidence="2">DUF3450 domain-containing protein</fullName>
    </submittedName>
</protein>
<proteinExistence type="predicted"/>
<dbReference type="EMBL" id="BMDY01000032">
    <property type="protein sequence ID" value="GGB19975.1"/>
    <property type="molecule type" value="Genomic_DNA"/>
</dbReference>
<organism evidence="2 3">
    <name type="scientific">Agarivorans gilvus</name>
    <dbReference type="NCBI Taxonomy" id="680279"/>
    <lineage>
        <taxon>Bacteria</taxon>
        <taxon>Pseudomonadati</taxon>
        <taxon>Pseudomonadota</taxon>
        <taxon>Gammaproteobacteria</taxon>
        <taxon>Alteromonadales</taxon>
        <taxon>Alteromonadaceae</taxon>
        <taxon>Agarivorans</taxon>
    </lineage>
</organism>
<evidence type="ECO:0000313" key="3">
    <source>
        <dbReference type="Proteomes" id="UP000651977"/>
    </source>
</evidence>
<dbReference type="InterPro" id="IPR016866">
    <property type="entry name" value="UCP028069"/>
</dbReference>
<dbReference type="PIRSF" id="PIRSF028069">
    <property type="entry name" value="UCP028069"/>
    <property type="match status" value="1"/>
</dbReference>